<feature type="domain" description="CBS" evidence="11">
    <location>
        <begin position="143"/>
        <end position="206"/>
    </location>
</feature>
<dbReference type="Gene3D" id="1.10.357.20">
    <property type="entry name" value="SLC41 divalent cation transporters, integral membrane domain"/>
    <property type="match status" value="1"/>
</dbReference>
<dbReference type="PANTHER" id="PTHR43773:SF1">
    <property type="entry name" value="MAGNESIUM TRANSPORTER MGTE"/>
    <property type="match status" value="1"/>
</dbReference>
<feature type="domain" description="F-box" evidence="10">
    <location>
        <begin position="102"/>
        <end position="131"/>
    </location>
</feature>
<keyword evidence="9" id="KW-0479">Metal-binding</keyword>
<evidence type="ECO:0000256" key="3">
    <source>
        <dbReference type="ARBA" id="ARBA00022448"/>
    </source>
</evidence>
<dbReference type="PROSITE" id="PS50181">
    <property type="entry name" value="FBOX"/>
    <property type="match status" value="1"/>
</dbReference>
<dbReference type="Pfam" id="PF03448">
    <property type="entry name" value="MgtE_N"/>
    <property type="match status" value="1"/>
</dbReference>
<dbReference type="PANTHER" id="PTHR43773">
    <property type="entry name" value="MAGNESIUM TRANSPORTER MGTE"/>
    <property type="match status" value="1"/>
</dbReference>
<dbReference type="SUPFAM" id="SSF54631">
    <property type="entry name" value="CBS-domain pair"/>
    <property type="match status" value="1"/>
</dbReference>
<dbReference type="SMART" id="SM00924">
    <property type="entry name" value="MgtE_N"/>
    <property type="match status" value="1"/>
</dbReference>
<dbReference type="Pfam" id="PF00571">
    <property type="entry name" value="CBS"/>
    <property type="match status" value="2"/>
</dbReference>
<dbReference type="InterPro" id="IPR038076">
    <property type="entry name" value="MgtE_N_sf"/>
</dbReference>
<dbReference type="AlphaFoldDB" id="A0A7T4R2A9"/>
<proteinExistence type="inferred from homology"/>
<evidence type="ECO:0000256" key="8">
    <source>
        <dbReference type="PROSITE-ProRule" id="PRU00703"/>
    </source>
</evidence>
<keyword evidence="3 9" id="KW-0813">Transport</keyword>
<dbReference type="InterPro" id="IPR046342">
    <property type="entry name" value="CBS_dom_sf"/>
</dbReference>
<evidence type="ECO:0000259" key="10">
    <source>
        <dbReference type="PROSITE" id="PS50181"/>
    </source>
</evidence>
<dbReference type="Pfam" id="PF01769">
    <property type="entry name" value="MgtE"/>
    <property type="match status" value="1"/>
</dbReference>
<comment type="function">
    <text evidence="9">Acts as a magnesium transporter.</text>
</comment>
<evidence type="ECO:0000256" key="5">
    <source>
        <dbReference type="ARBA" id="ARBA00022842"/>
    </source>
</evidence>
<dbReference type="EMBL" id="CP066167">
    <property type="protein sequence ID" value="QQD19034.1"/>
    <property type="molecule type" value="Genomic_DNA"/>
</dbReference>
<keyword evidence="7 9" id="KW-0472">Membrane</keyword>
<reference evidence="12 13" key="1">
    <citation type="submission" date="2020-12" db="EMBL/GenBank/DDBJ databases">
        <authorList>
            <person name="Shan Y."/>
        </authorList>
    </citation>
    <scope>NUCLEOTIDE SEQUENCE [LARGE SCALE GENOMIC DNA]</scope>
    <source>
        <strain evidence="13">csc3.9</strain>
    </source>
</reference>
<dbReference type="InterPro" id="IPR036739">
    <property type="entry name" value="SLC41_membr_dom_sf"/>
</dbReference>
<dbReference type="PROSITE" id="PS51371">
    <property type="entry name" value="CBS"/>
    <property type="match status" value="2"/>
</dbReference>
<feature type="transmembrane region" description="Helical" evidence="9">
    <location>
        <begin position="363"/>
        <end position="384"/>
    </location>
</feature>
<keyword evidence="6 9" id="KW-1133">Transmembrane helix</keyword>
<evidence type="ECO:0000256" key="2">
    <source>
        <dbReference type="ARBA" id="ARBA00009749"/>
    </source>
</evidence>
<dbReference type="CDD" id="cd04606">
    <property type="entry name" value="CBS_pair_Mg_transporter"/>
    <property type="match status" value="1"/>
</dbReference>
<dbReference type="InterPro" id="IPR006668">
    <property type="entry name" value="Mg_transptr_MgtE_intracell_dom"/>
</dbReference>
<evidence type="ECO:0000256" key="4">
    <source>
        <dbReference type="ARBA" id="ARBA00022692"/>
    </source>
</evidence>
<gene>
    <name evidence="12" type="primary">mgtE</name>
    <name evidence="12" type="ORF">I6N98_04030</name>
</gene>
<keyword evidence="5 9" id="KW-0460">Magnesium</keyword>
<comment type="subunit">
    <text evidence="9">Homodimer.</text>
</comment>
<evidence type="ECO:0000313" key="12">
    <source>
        <dbReference type="EMBL" id="QQD19034.1"/>
    </source>
</evidence>
<evidence type="ECO:0000256" key="6">
    <source>
        <dbReference type="ARBA" id="ARBA00022989"/>
    </source>
</evidence>
<dbReference type="InterPro" id="IPR006669">
    <property type="entry name" value="MgtE_transporter"/>
</dbReference>
<protein>
    <recommendedName>
        <fullName evidence="9">Magnesium transporter MgtE</fullName>
    </recommendedName>
</protein>
<dbReference type="Proteomes" id="UP000596063">
    <property type="component" value="Chromosome"/>
</dbReference>
<dbReference type="GO" id="GO:0046872">
    <property type="term" value="F:metal ion binding"/>
    <property type="evidence" value="ECO:0007669"/>
    <property type="project" value="UniProtKB-KW"/>
</dbReference>
<accession>A0A7T4R2A9</accession>
<evidence type="ECO:0000256" key="1">
    <source>
        <dbReference type="ARBA" id="ARBA00004141"/>
    </source>
</evidence>
<comment type="subcellular location">
    <subcellularLocation>
        <location evidence="9">Cell membrane</location>
        <topology evidence="9">Multi-pass membrane protein</topology>
    </subcellularLocation>
    <subcellularLocation>
        <location evidence="1">Membrane</location>
        <topology evidence="1">Multi-pass membrane protein</topology>
    </subcellularLocation>
</comment>
<dbReference type="SMART" id="SM00116">
    <property type="entry name" value="CBS"/>
    <property type="match status" value="2"/>
</dbReference>
<dbReference type="KEGG" id="snan:I6N98_04030"/>
<evidence type="ECO:0000313" key="13">
    <source>
        <dbReference type="Proteomes" id="UP000596063"/>
    </source>
</evidence>
<dbReference type="SUPFAM" id="SSF161093">
    <property type="entry name" value="MgtE membrane domain-like"/>
    <property type="match status" value="1"/>
</dbReference>
<evidence type="ECO:0000259" key="11">
    <source>
        <dbReference type="PROSITE" id="PS51371"/>
    </source>
</evidence>
<dbReference type="Gene3D" id="3.10.580.10">
    <property type="entry name" value="CBS-domain"/>
    <property type="match status" value="1"/>
</dbReference>
<keyword evidence="13" id="KW-1185">Reference proteome</keyword>
<dbReference type="GO" id="GO:0005886">
    <property type="term" value="C:plasma membrane"/>
    <property type="evidence" value="ECO:0007669"/>
    <property type="project" value="UniProtKB-SubCell"/>
</dbReference>
<sequence length="452" mass="49498">MAQPAEKHHTDSRLESLNEALSSGGFLQIRRMLNGLPPADAAHLIESTPHTLRGILWQLVDIENEGDILQHLNDEVQAQFLRQMDAEEVATITEGLEADDIADILQQLPDRVIREVLDSMDHQDRVRIEHVLSYDEDTAGGLMNTDTITVRPNITLDVALRYLRRHESLPEMTDSLLVVNRNDQFIGLLSLRKMLVSDPSVTVREIMDTEVEPIQATKSAREVASLFERFDWVSAPVVDENHYLLGRITIDDVVDVIREESDHSLMSMAGLDEDEDTFASVLSTAPRRAIWLGINLLTAFVASGVINLFEGTIEKVVALAVLMPIVASMGGVAGTQTLTVVIRGMALGHISRNNSRWLINREMLVGAINGLIWALIVAGAATLWFEDPLIGAIIAAAMVINLITAALAGAILPLIMKSLNIDPALAGGVVLTTVTDVVGFMSFLGLATYFYA</sequence>
<feature type="domain" description="CBS" evidence="11">
    <location>
        <begin position="207"/>
        <end position="265"/>
    </location>
</feature>
<dbReference type="NCBIfam" id="TIGR00400">
    <property type="entry name" value="mgtE"/>
    <property type="match status" value="1"/>
</dbReference>
<keyword evidence="8" id="KW-0129">CBS domain</keyword>
<dbReference type="InterPro" id="IPR000644">
    <property type="entry name" value="CBS_dom"/>
</dbReference>
<evidence type="ECO:0000256" key="7">
    <source>
        <dbReference type="ARBA" id="ARBA00023136"/>
    </source>
</evidence>
<dbReference type="SUPFAM" id="SSF158791">
    <property type="entry name" value="MgtE N-terminal domain-like"/>
    <property type="match status" value="1"/>
</dbReference>
<feature type="transmembrane region" description="Helical" evidence="9">
    <location>
        <begin position="289"/>
        <end position="309"/>
    </location>
</feature>
<keyword evidence="9" id="KW-1003">Cell membrane</keyword>
<dbReference type="InterPro" id="IPR001810">
    <property type="entry name" value="F-box_dom"/>
</dbReference>
<dbReference type="Gene3D" id="1.25.60.10">
    <property type="entry name" value="MgtE N-terminal domain-like"/>
    <property type="match status" value="1"/>
</dbReference>
<feature type="transmembrane region" description="Helical" evidence="9">
    <location>
        <begin position="390"/>
        <end position="412"/>
    </location>
</feature>
<comment type="similarity">
    <text evidence="2 9">Belongs to the SLC41A transporter family.</text>
</comment>
<evidence type="ECO:0000256" key="9">
    <source>
        <dbReference type="RuleBase" id="RU362011"/>
    </source>
</evidence>
<keyword evidence="4 9" id="KW-0812">Transmembrane</keyword>
<dbReference type="RefSeq" id="WP_198570519.1">
    <property type="nucleotide sequence ID" value="NZ_CP066167.1"/>
</dbReference>
<feature type="transmembrane region" description="Helical" evidence="9">
    <location>
        <begin position="321"/>
        <end position="342"/>
    </location>
</feature>
<organism evidence="12 13">
    <name type="scientific">Spongiibacter nanhainus</name>
    <dbReference type="NCBI Taxonomy" id="2794344"/>
    <lineage>
        <taxon>Bacteria</taxon>
        <taxon>Pseudomonadati</taxon>
        <taxon>Pseudomonadota</taxon>
        <taxon>Gammaproteobacteria</taxon>
        <taxon>Cellvibrionales</taxon>
        <taxon>Spongiibacteraceae</taxon>
        <taxon>Spongiibacter</taxon>
    </lineage>
</organism>
<name>A0A7T4R2A9_9GAMM</name>
<dbReference type="InterPro" id="IPR006667">
    <property type="entry name" value="SLC41_membr_dom"/>
</dbReference>
<dbReference type="GO" id="GO:0015095">
    <property type="term" value="F:magnesium ion transmembrane transporter activity"/>
    <property type="evidence" value="ECO:0007669"/>
    <property type="project" value="UniProtKB-UniRule"/>
</dbReference>
<feature type="transmembrane region" description="Helical" evidence="9">
    <location>
        <begin position="424"/>
        <end position="451"/>
    </location>
</feature>